<evidence type="ECO:0000256" key="1">
    <source>
        <dbReference type="ARBA" id="ARBA00001947"/>
    </source>
</evidence>
<dbReference type="PROSITE" id="PS00059">
    <property type="entry name" value="ADH_ZINC"/>
    <property type="match status" value="1"/>
</dbReference>
<keyword evidence="12" id="KW-1185">Reference proteome</keyword>
<dbReference type="InterPro" id="IPR017743">
    <property type="entry name" value="ADH_phosphonate_catab-assoc"/>
</dbReference>
<reference evidence="11 12" key="1">
    <citation type="submission" date="2016-11" db="EMBL/GenBank/DDBJ databases">
        <title>Whole genomes of Flavobacteriaceae.</title>
        <authorList>
            <person name="Stine C."/>
            <person name="Li C."/>
            <person name="Tadesse D."/>
        </authorList>
    </citation>
    <scope>NUCLEOTIDE SEQUENCE [LARGE SCALE GENOMIC DNA]</scope>
    <source>
        <strain evidence="11 12">DSM 15937</strain>
    </source>
</reference>
<dbReference type="RefSeq" id="WP_074663014.1">
    <property type="nucleotide sequence ID" value="NZ_MUGV01000021.1"/>
</dbReference>
<dbReference type="SUPFAM" id="SSF50129">
    <property type="entry name" value="GroES-like"/>
    <property type="match status" value="1"/>
</dbReference>
<organism evidence="11 12">
    <name type="scientific">Flavobacterium frigidimaris</name>
    <dbReference type="NCBI Taxonomy" id="262320"/>
    <lineage>
        <taxon>Bacteria</taxon>
        <taxon>Pseudomonadati</taxon>
        <taxon>Bacteroidota</taxon>
        <taxon>Flavobacteriia</taxon>
        <taxon>Flavobacteriales</taxon>
        <taxon>Flavobacteriaceae</taxon>
        <taxon>Flavobacterium</taxon>
    </lineage>
</organism>
<name>A0ABX4BQ60_FLAFR</name>
<dbReference type="Proteomes" id="UP000198382">
    <property type="component" value="Unassembled WGS sequence"/>
</dbReference>
<feature type="domain" description="Alcohol dehydrogenase-like N-terminal" evidence="10">
    <location>
        <begin position="29"/>
        <end position="155"/>
    </location>
</feature>
<evidence type="ECO:0000256" key="5">
    <source>
        <dbReference type="ARBA" id="ARBA00022833"/>
    </source>
</evidence>
<dbReference type="InterPro" id="IPR013149">
    <property type="entry name" value="ADH-like_C"/>
</dbReference>
<accession>A0ABX4BQ60</accession>
<comment type="caution">
    <text evidence="11">The sequence shown here is derived from an EMBL/GenBank/DDBJ whole genome shotgun (WGS) entry which is preliminary data.</text>
</comment>
<dbReference type="Gene3D" id="3.90.180.10">
    <property type="entry name" value="Medium-chain alcohol dehydrogenases, catalytic domain"/>
    <property type="match status" value="1"/>
</dbReference>
<dbReference type="InterPro" id="IPR011032">
    <property type="entry name" value="GroES-like_sf"/>
</dbReference>
<evidence type="ECO:0000313" key="11">
    <source>
        <dbReference type="EMBL" id="OXA78415.1"/>
    </source>
</evidence>
<evidence type="ECO:0000256" key="3">
    <source>
        <dbReference type="ARBA" id="ARBA00013190"/>
    </source>
</evidence>
<dbReference type="EC" id="1.1.1.1" evidence="3"/>
<dbReference type="Pfam" id="PF08240">
    <property type="entry name" value="ADH_N"/>
    <property type="match status" value="1"/>
</dbReference>
<evidence type="ECO:0000256" key="7">
    <source>
        <dbReference type="ARBA" id="ARBA00023027"/>
    </source>
</evidence>
<dbReference type="Gene3D" id="3.40.50.720">
    <property type="entry name" value="NAD(P)-binding Rossmann-like Domain"/>
    <property type="match status" value="1"/>
</dbReference>
<gene>
    <name evidence="11" type="ORF">B0A65_13395</name>
</gene>
<evidence type="ECO:0000259" key="10">
    <source>
        <dbReference type="Pfam" id="PF08240"/>
    </source>
</evidence>
<keyword evidence="6" id="KW-0560">Oxidoreductase</keyword>
<comment type="cofactor">
    <cofactor evidence="1 8">
        <name>Zn(2+)</name>
        <dbReference type="ChEBI" id="CHEBI:29105"/>
    </cofactor>
</comment>
<feature type="domain" description="Alcohol dehydrogenase-like C-terminal" evidence="9">
    <location>
        <begin position="195"/>
        <end position="322"/>
    </location>
</feature>
<evidence type="ECO:0000313" key="12">
    <source>
        <dbReference type="Proteomes" id="UP000198382"/>
    </source>
</evidence>
<proteinExistence type="inferred from homology"/>
<dbReference type="PANTHER" id="PTHR42940">
    <property type="entry name" value="ALCOHOL DEHYDROGENASE 1-RELATED"/>
    <property type="match status" value="1"/>
</dbReference>
<dbReference type="InterPro" id="IPR002328">
    <property type="entry name" value="ADH_Zn_CS"/>
</dbReference>
<evidence type="ECO:0000256" key="8">
    <source>
        <dbReference type="RuleBase" id="RU361277"/>
    </source>
</evidence>
<evidence type="ECO:0000256" key="4">
    <source>
        <dbReference type="ARBA" id="ARBA00022723"/>
    </source>
</evidence>
<evidence type="ECO:0000256" key="6">
    <source>
        <dbReference type="ARBA" id="ARBA00023002"/>
    </source>
</evidence>
<dbReference type="SUPFAM" id="SSF51735">
    <property type="entry name" value="NAD(P)-binding Rossmann-fold domains"/>
    <property type="match status" value="1"/>
</dbReference>
<evidence type="ECO:0000259" key="9">
    <source>
        <dbReference type="Pfam" id="PF00107"/>
    </source>
</evidence>
<protein>
    <recommendedName>
        <fullName evidence="3">alcohol dehydrogenase</fullName>
        <ecNumber evidence="3">1.1.1.1</ecNumber>
    </recommendedName>
</protein>
<dbReference type="CDD" id="cd08231">
    <property type="entry name" value="MDR_TM0436_like"/>
    <property type="match status" value="1"/>
</dbReference>
<dbReference type="Pfam" id="PF00107">
    <property type="entry name" value="ADH_zinc_N"/>
    <property type="match status" value="1"/>
</dbReference>
<dbReference type="InterPro" id="IPR036291">
    <property type="entry name" value="NAD(P)-bd_dom_sf"/>
</dbReference>
<dbReference type="EMBL" id="MUGV01000021">
    <property type="protein sequence ID" value="OXA78415.1"/>
    <property type="molecule type" value="Genomic_DNA"/>
</dbReference>
<dbReference type="NCBIfam" id="TIGR03366">
    <property type="entry name" value="HpnZ_proposed"/>
    <property type="match status" value="1"/>
</dbReference>
<dbReference type="PANTHER" id="PTHR42940:SF3">
    <property type="entry name" value="ALCOHOL DEHYDROGENASE 1-RELATED"/>
    <property type="match status" value="1"/>
</dbReference>
<keyword evidence="4 8" id="KW-0479">Metal-binding</keyword>
<keyword evidence="7" id="KW-0520">NAD</keyword>
<keyword evidence="5 8" id="KW-0862">Zinc</keyword>
<evidence type="ECO:0000256" key="2">
    <source>
        <dbReference type="ARBA" id="ARBA00008072"/>
    </source>
</evidence>
<sequence length="362" mass="39699">MTIKATAMVFSEVGQPFENQQVILNEIDHNEVLVRILYTTICTSDIHTFTGKRSLACPCVLGHEIIGEIIAKGKKINCDFNGHLLSVGDLVTWCVYAFDKTSEMAKKGIPQKSEGLYKYGHHQFKPDDGLNGGLNGGFATHCVLKKGTAIFKLPDFLSYKQAAPINCTHATIAGALRVAGYLENKNVMITGTGMLGLSACAMARESGAKNVFAMDINPERLVYAKKFGANKLVDANLSADEIRKLYPKEKIDVIIDTTGIPAVMELGIETLNIGGIAVWIGAVFNQPDTKINAEMIVRNLITIKGLHNYTPNDLGFAVDFIAKNHSKYPFEELVGKEFLLEELPEAFESAKSGEHYRVGIRQ</sequence>
<dbReference type="InterPro" id="IPR013154">
    <property type="entry name" value="ADH-like_N"/>
</dbReference>
<comment type="similarity">
    <text evidence="2 8">Belongs to the zinc-containing alcohol dehydrogenase family.</text>
</comment>